<keyword evidence="9" id="KW-1185">Reference proteome</keyword>
<feature type="transmembrane region" description="Helical" evidence="7">
    <location>
        <begin position="507"/>
        <end position="529"/>
    </location>
</feature>
<dbReference type="AlphaFoldDB" id="A0A2G1WA29"/>
<evidence type="ECO:0000256" key="7">
    <source>
        <dbReference type="SAM" id="Phobius"/>
    </source>
</evidence>
<dbReference type="GeneID" id="90607898"/>
<feature type="compositionally biased region" description="Basic and acidic residues" evidence="6">
    <location>
        <begin position="49"/>
        <end position="61"/>
    </location>
</feature>
<dbReference type="OrthoDB" id="9815028at2"/>
<keyword evidence="4 7" id="KW-1133">Transmembrane helix</keyword>
<comment type="caution">
    <text evidence="8">The sequence shown here is derived from an EMBL/GenBank/DDBJ whole genome shotgun (WGS) entry which is preliminary data.</text>
</comment>
<feature type="transmembrane region" description="Helical" evidence="7">
    <location>
        <begin position="95"/>
        <end position="117"/>
    </location>
</feature>
<feature type="region of interest" description="Disordered" evidence="6">
    <location>
        <begin position="327"/>
        <end position="377"/>
    </location>
</feature>
<dbReference type="PANTHER" id="PTHR21716:SF4">
    <property type="entry name" value="TRANSMEMBRANE PROTEIN 245"/>
    <property type="match status" value="1"/>
</dbReference>
<evidence type="ECO:0000256" key="6">
    <source>
        <dbReference type="SAM" id="MobiDB-lite"/>
    </source>
</evidence>
<feature type="region of interest" description="Disordered" evidence="6">
    <location>
        <begin position="1"/>
        <end position="63"/>
    </location>
</feature>
<dbReference type="RefSeq" id="WP_099259982.1">
    <property type="nucleotide sequence ID" value="NZ_NIZW01000004.1"/>
</dbReference>
<comment type="similarity">
    <text evidence="2">Belongs to the autoinducer-2 exporter (AI-2E) (TC 2.A.86) family.</text>
</comment>
<feature type="transmembrane region" description="Helical" evidence="7">
    <location>
        <begin position="161"/>
        <end position="186"/>
    </location>
</feature>
<evidence type="ECO:0000256" key="1">
    <source>
        <dbReference type="ARBA" id="ARBA00004141"/>
    </source>
</evidence>
<feature type="compositionally biased region" description="Acidic residues" evidence="6">
    <location>
        <begin position="352"/>
        <end position="365"/>
    </location>
</feature>
<proteinExistence type="inferred from homology"/>
<dbReference type="EMBL" id="NIZW01000004">
    <property type="protein sequence ID" value="PHQ35892.1"/>
    <property type="molecule type" value="Genomic_DNA"/>
</dbReference>
<dbReference type="Proteomes" id="UP000225740">
    <property type="component" value="Unassembled WGS sequence"/>
</dbReference>
<organism evidence="8 9">
    <name type="scientific">Rhodopirellula bahusiensis</name>
    <dbReference type="NCBI Taxonomy" id="2014065"/>
    <lineage>
        <taxon>Bacteria</taxon>
        <taxon>Pseudomonadati</taxon>
        <taxon>Planctomycetota</taxon>
        <taxon>Planctomycetia</taxon>
        <taxon>Pirellulales</taxon>
        <taxon>Pirellulaceae</taxon>
        <taxon>Rhodopirellula</taxon>
    </lineage>
</organism>
<gene>
    <name evidence="8" type="ORF">CEE69_06690</name>
</gene>
<comment type="subcellular location">
    <subcellularLocation>
        <location evidence="1">Membrane</location>
        <topology evidence="1">Multi-pass membrane protein</topology>
    </subcellularLocation>
</comment>
<feature type="compositionally biased region" description="Low complexity" evidence="6">
    <location>
        <begin position="28"/>
        <end position="48"/>
    </location>
</feature>
<dbReference type="PANTHER" id="PTHR21716">
    <property type="entry name" value="TRANSMEMBRANE PROTEIN"/>
    <property type="match status" value="1"/>
</dbReference>
<feature type="transmembrane region" description="Helical" evidence="7">
    <location>
        <begin position="535"/>
        <end position="564"/>
    </location>
</feature>
<accession>A0A2G1WA29</accession>
<feature type="transmembrane region" description="Helical" evidence="7">
    <location>
        <begin position="454"/>
        <end position="474"/>
    </location>
</feature>
<evidence type="ECO:0000313" key="9">
    <source>
        <dbReference type="Proteomes" id="UP000225740"/>
    </source>
</evidence>
<evidence type="ECO:0000256" key="4">
    <source>
        <dbReference type="ARBA" id="ARBA00022989"/>
    </source>
</evidence>
<feature type="transmembrane region" description="Helical" evidence="7">
    <location>
        <begin position="608"/>
        <end position="634"/>
    </location>
</feature>
<evidence type="ECO:0000256" key="3">
    <source>
        <dbReference type="ARBA" id="ARBA00022692"/>
    </source>
</evidence>
<evidence type="ECO:0000256" key="2">
    <source>
        <dbReference type="ARBA" id="ARBA00009773"/>
    </source>
</evidence>
<protein>
    <submittedName>
        <fullName evidence="8">Permease</fullName>
    </submittedName>
</protein>
<name>A0A2G1WA29_9BACT</name>
<feature type="transmembrane region" description="Helical" evidence="7">
    <location>
        <begin position="571"/>
        <end position="588"/>
    </location>
</feature>
<evidence type="ECO:0000256" key="5">
    <source>
        <dbReference type="ARBA" id="ARBA00023136"/>
    </source>
</evidence>
<reference evidence="8 9" key="1">
    <citation type="submission" date="2017-06" db="EMBL/GenBank/DDBJ databases">
        <title>Description of Rhodopirellula bahusiensis sp. nov.</title>
        <authorList>
            <person name="Kizina J."/>
            <person name="Harder J."/>
        </authorList>
    </citation>
    <scope>NUCLEOTIDE SEQUENCE [LARGE SCALE GENOMIC DNA]</scope>
    <source>
        <strain evidence="8 9">SWK21</strain>
    </source>
</reference>
<dbReference type="Pfam" id="PF01594">
    <property type="entry name" value="AI-2E_transport"/>
    <property type="match status" value="2"/>
</dbReference>
<dbReference type="InterPro" id="IPR002549">
    <property type="entry name" value="AI-2E-like"/>
</dbReference>
<keyword evidence="5 7" id="KW-0472">Membrane</keyword>
<sequence length="660" mass="71082">MGRRRKNQANRQSTKGSNEPVDSKPAEPSEAESSTSGGTKSDSASNEKSSPDKSSPEKPSPEKLSAVIGETGAEASDSSVPPGNRKQVLFPQLPSLSRIMSVVMLVIGILAVGVLFYRLMIGFFVPLFLAALLVVIFRPVHLWIFEKVGRRRRLAAGTTTALILFIVLLPLGVLVSVATTQFTILLSKMNLSNMSVAMERVRSQVGLSLPHPEHFRELDRIIGDINVPQADDPQAVRAKINELQQAAAIIKYLQSEAPETNIAEGASEIAVNNLNEYAQLLGLSINSETGDLGAKVSAGDTLIPKPSAPATSSLGQIDSETADTDIDLAGGEEEPSSDDSLDPLAPAFNVESSDDGELPDNDQPSDADTPSEAAENPQPQLLVQLNKNERFEQPAVITAASVRSWMNLLLGGSLRSQLSLIANPDEKDFSSLIRMARESLQPRFVRLTSATGSIVVQVIFGLVILVVSVYFFLIDGPVMIRTLMRLSPMDDAYEHQLLMEFDRTSRAVVLASVASALVQGILATIGFWLCDFDQIVLLLFLTSVMALVPFLGAASVWVPCALWLGLVDQRWIAASLLALYGATIVSSIDNVIKVYVLHGRSQLHPLFALLSVIGGVSVFGPIGILVGPMVVVFLQTLLEILNHELKTSHADEEIEPQSVG</sequence>
<feature type="compositionally biased region" description="Acidic residues" evidence="6">
    <location>
        <begin position="327"/>
        <end position="341"/>
    </location>
</feature>
<evidence type="ECO:0000313" key="8">
    <source>
        <dbReference type="EMBL" id="PHQ35892.1"/>
    </source>
</evidence>
<dbReference type="GO" id="GO:0016020">
    <property type="term" value="C:membrane"/>
    <property type="evidence" value="ECO:0007669"/>
    <property type="project" value="UniProtKB-SubCell"/>
</dbReference>
<keyword evidence="3 7" id="KW-0812">Transmembrane</keyword>
<feature type="transmembrane region" description="Helical" evidence="7">
    <location>
        <begin position="123"/>
        <end position="140"/>
    </location>
</feature>